<dbReference type="EMBL" id="WWCO01000017">
    <property type="protein sequence ID" value="MYM36684.1"/>
    <property type="molecule type" value="Genomic_DNA"/>
</dbReference>
<accession>A0ABW9VDH3</accession>
<keyword evidence="2" id="KW-1185">Reference proteome</keyword>
<name>A0ABW9VDH3_9BURK</name>
<sequence length="165" mass="19095">MPNSAEFHFFPNESIFEQAKEFSEASKVLRDRRNLVVPFIVNGLFSLELFLKCLHAKTVYSNAWDVGNYDKSLLRSKDHSLRGLFEELPDSKQDWLNLLHAEFFEGSPRAPLVEDLGKFDRAFVDWRYLFEGKAVSVPTSILNELINFFEFACSKPSTERFKFGA</sequence>
<organism evidence="1 2">
    <name type="scientific">Duganella lactea</name>
    <dbReference type="NCBI Taxonomy" id="2692173"/>
    <lineage>
        <taxon>Bacteria</taxon>
        <taxon>Pseudomonadati</taxon>
        <taxon>Pseudomonadota</taxon>
        <taxon>Betaproteobacteria</taxon>
        <taxon>Burkholderiales</taxon>
        <taxon>Oxalobacteraceae</taxon>
        <taxon>Telluria group</taxon>
        <taxon>Duganella</taxon>
    </lineage>
</organism>
<evidence type="ECO:0000313" key="1">
    <source>
        <dbReference type="EMBL" id="MYM36684.1"/>
    </source>
</evidence>
<gene>
    <name evidence="1" type="ORF">GTP38_20340</name>
</gene>
<reference evidence="1 2" key="1">
    <citation type="submission" date="2019-12" db="EMBL/GenBank/DDBJ databases">
        <title>Novel species isolated from a subtropical stream in China.</title>
        <authorList>
            <person name="Lu H."/>
        </authorList>
    </citation>
    <scope>NUCLEOTIDE SEQUENCE [LARGE SCALE GENOMIC DNA]</scope>
    <source>
        <strain evidence="1 2">FT94W</strain>
    </source>
</reference>
<comment type="caution">
    <text evidence="1">The sequence shown here is derived from an EMBL/GenBank/DDBJ whole genome shotgun (WGS) entry which is preliminary data.</text>
</comment>
<evidence type="ECO:0000313" key="2">
    <source>
        <dbReference type="Proteomes" id="UP000449678"/>
    </source>
</evidence>
<evidence type="ECO:0008006" key="3">
    <source>
        <dbReference type="Google" id="ProtNLM"/>
    </source>
</evidence>
<dbReference type="Proteomes" id="UP000449678">
    <property type="component" value="Unassembled WGS sequence"/>
</dbReference>
<protein>
    <recommendedName>
        <fullName evidence="3">HEPN domain-containing protein</fullName>
    </recommendedName>
</protein>
<dbReference type="RefSeq" id="WP_160992045.1">
    <property type="nucleotide sequence ID" value="NZ_WWCO01000017.1"/>
</dbReference>
<proteinExistence type="predicted"/>